<accession>A0A915PP17</accession>
<feature type="transmembrane region" description="Helical" evidence="4">
    <location>
        <begin position="237"/>
        <end position="257"/>
    </location>
</feature>
<evidence type="ECO:0000313" key="7">
    <source>
        <dbReference type="WBParaSite" id="sdigi.contig168.g5578.t1"/>
    </source>
</evidence>
<dbReference type="InterPro" id="IPR001436">
    <property type="entry name" value="Alpha-crystallin/sHSP_animal"/>
</dbReference>
<comment type="similarity">
    <text evidence="2 3">Belongs to the small heat shock protein (HSP20) family.</text>
</comment>
<reference evidence="7" key="1">
    <citation type="submission" date="2022-11" db="UniProtKB">
        <authorList>
            <consortium name="WormBaseParasite"/>
        </authorList>
    </citation>
    <scope>IDENTIFICATION</scope>
</reference>
<feature type="transmembrane region" description="Helical" evidence="4">
    <location>
        <begin position="46"/>
        <end position="65"/>
    </location>
</feature>
<evidence type="ECO:0000256" key="3">
    <source>
        <dbReference type="RuleBase" id="RU003616"/>
    </source>
</evidence>
<dbReference type="AlphaFoldDB" id="A0A915PP17"/>
<dbReference type="PROSITE" id="PS01031">
    <property type="entry name" value="SHSP"/>
    <property type="match status" value="1"/>
</dbReference>
<dbReference type="PANTHER" id="PTHR10686:SF20">
    <property type="entry name" value="FOLATE TRANSPORTER 1"/>
    <property type="match status" value="1"/>
</dbReference>
<evidence type="ECO:0000313" key="6">
    <source>
        <dbReference type="Proteomes" id="UP000887581"/>
    </source>
</evidence>
<dbReference type="PANTHER" id="PTHR10686">
    <property type="entry name" value="FOLATE TRANSPORTER"/>
    <property type="match status" value="1"/>
</dbReference>
<dbReference type="Pfam" id="PF00011">
    <property type="entry name" value="HSP20"/>
    <property type="match status" value="1"/>
</dbReference>
<dbReference type="Proteomes" id="UP000887581">
    <property type="component" value="Unplaced"/>
</dbReference>
<comment type="similarity">
    <text evidence="1">Belongs to the reduced folate carrier (RFC) transporter (TC 2.A.48) family.</text>
</comment>
<sequence length="683" mass="78286">MEVPIFFLTDILRYKPVIILEAACLFGTWALLLWGQTVRHMQIMQILFGISSAAEIAYYSYMYAVVKQKHYKLITSYIRAAALVGKFCAFGLAQFLISFQYGSYLLLNQISFGSICVVLLIAAILPSIPSKRIDNRVGTETVGSESKVSHISESYEEEVKNDERNSEERATLDTNLPYSDDAIAAYFRSILHHFKIFKRNETVLKWSIWWALTSCGIFQVMNYVQTLWATMQTYSDTYNGITECANTFIGALISFLVQYMNVNWTRRGEYVLLITSTLLSLLLAIMSQTEVVYVSYILYVVVITVYHLLITVASVNIATQLDSASYGLIFGWNTFVALFLQTVLTFAVADKHGFSLSIRAQILKGCILPAFTHPNNFRRLFSLILIYACSMGKLRLLVSDFKRGNDTVLVIPQVMYERYYRGTFTFLIKKQSEQGSESDAMSFKRVISLCKHIYCKLILLMNPPEQHRDLQSRTRRPYFNDMDFMPFNETLRRMFENLFHSLEQHYRQLGTSWASGLTNAATCECNFGSSIGQVVNDAEKFAMEMDVSLFRPEDLKVSLRHGELTIEGHQKQQRDQHGLIERHFVRRFTLPDDVDDATLTSHLKENGILEVNARKKNVPPVTPTRNIPIQMRSLSEKRSKSIKHANLRLEEIYGGTLPEWSLWPYFDSTRENLPGSDPLRALS</sequence>
<feature type="domain" description="SHSP" evidence="5">
    <location>
        <begin position="522"/>
        <end position="632"/>
    </location>
</feature>
<dbReference type="Gene3D" id="2.60.40.790">
    <property type="match status" value="1"/>
</dbReference>
<keyword evidence="4" id="KW-0472">Membrane</keyword>
<dbReference type="InterPro" id="IPR036259">
    <property type="entry name" value="MFS_trans_sf"/>
</dbReference>
<evidence type="ECO:0000256" key="4">
    <source>
        <dbReference type="SAM" id="Phobius"/>
    </source>
</evidence>
<dbReference type="Pfam" id="PF01770">
    <property type="entry name" value="Folate_carrier"/>
    <property type="match status" value="1"/>
</dbReference>
<keyword evidence="4" id="KW-0812">Transmembrane</keyword>
<protein>
    <submittedName>
        <fullName evidence="7">SHSP domain-containing protein</fullName>
    </submittedName>
</protein>
<feature type="transmembrane region" description="Helical" evidence="4">
    <location>
        <begin position="327"/>
        <end position="349"/>
    </location>
</feature>
<name>A0A915PP17_9BILA</name>
<dbReference type="WBParaSite" id="sdigi.contig168.g5578.t1">
    <property type="protein sequence ID" value="sdigi.contig168.g5578.t1"/>
    <property type="gene ID" value="sdigi.contig168.g5578"/>
</dbReference>
<organism evidence="6 7">
    <name type="scientific">Setaria digitata</name>
    <dbReference type="NCBI Taxonomy" id="48799"/>
    <lineage>
        <taxon>Eukaryota</taxon>
        <taxon>Metazoa</taxon>
        <taxon>Ecdysozoa</taxon>
        <taxon>Nematoda</taxon>
        <taxon>Chromadorea</taxon>
        <taxon>Rhabditida</taxon>
        <taxon>Spirurina</taxon>
        <taxon>Spiruromorpha</taxon>
        <taxon>Filarioidea</taxon>
        <taxon>Setariidae</taxon>
        <taxon>Setaria</taxon>
    </lineage>
</organism>
<feature type="transmembrane region" description="Helical" evidence="4">
    <location>
        <begin position="269"/>
        <end position="287"/>
    </location>
</feature>
<feature type="transmembrane region" description="Helical" evidence="4">
    <location>
        <begin position="12"/>
        <end position="34"/>
    </location>
</feature>
<dbReference type="CDD" id="cd06526">
    <property type="entry name" value="metazoan_ACD"/>
    <property type="match status" value="1"/>
</dbReference>
<proteinExistence type="inferred from homology"/>
<feature type="transmembrane region" description="Helical" evidence="4">
    <location>
        <begin position="293"/>
        <end position="315"/>
    </location>
</feature>
<feature type="transmembrane region" description="Helical" evidence="4">
    <location>
        <begin position="103"/>
        <end position="125"/>
    </location>
</feature>
<dbReference type="SUPFAM" id="SSF49764">
    <property type="entry name" value="HSP20-like chaperones"/>
    <property type="match status" value="1"/>
</dbReference>
<evidence type="ECO:0000259" key="5">
    <source>
        <dbReference type="PROSITE" id="PS01031"/>
    </source>
</evidence>
<evidence type="ECO:0000256" key="1">
    <source>
        <dbReference type="ARBA" id="ARBA00005773"/>
    </source>
</evidence>
<dbReference type="InterPro" id="IPR008978">
    <property type="entry name" value="HSP20-like_chaperone"/>
</dbReference>
<keyword evidence="4" id="KW-1133">Transmembrane helix</keyword>
<feature type="transmembrane region" description="Helical" evidence="4">
    <location>
        <begin position="77"/>
        <end position="97"/>
    </location>
</feature>
<dbReference type="InterPro" id="IPR002068">
    <property type="entry name" value="A-crystallin/Hsp20_dom"/>
</dbReference>
<feature type="transmembrane region" description="Helical" evidence="4">
    <location>
        <begin position="203"/>
        <end position="225"/>
    </location>
</feature>
<dbReference type="InterPro" id="IPR002666">
    <property type="entry name" value="Folate_carrier"/>
</dbReference>
<keyword evidence="6" id="KW-1185">Reference proteome</keyword>
<evidence type="ECO:0000256" key="2">
    <source>
        <dbReference type="PROSITE-ProRule" id="PRU00285"/>
    </source>
</evidence>
<dbReference type="SUPFAM" id="SSF103473">
    <property type="entry name" value="MFS general substrate transporter"/>
    <property type="match status" value="1"/>
</dbReference>
<dbReference type="GO" id="GO:0005886">
    <property type="term" value="C:plasma membrane"/>
    <property type="evidence" value="ECO:0007669"/>
    <property type="project" value="TreeGrafter"/>
</dbReference>
<dbReference type="Gene3D" id="1.20.1250.20">
    <property type="entry name" value="MFS general substrate transporter like domains"/>
    <property type="match status" value="1"/>
</dbReference>
<dbReference type="NCBIfam" id="TIGR00806">
    <property type="entry name" value="rfc"/>
    <property type="match status" value="1"/>
</dbReference>
<dbReference type="PRINTS" id="PR00299">
    <property type="entry name" value="ACRYSTALLIN"/>
</dbReference>
<dbReference type="GO" id="GO:0090482">
    <property type="term" value="F:vitamin transmembrane transporter activity"/>
    <property type="evidence" value="ECO:0007669"/>
    <property type="project" value="InterPro"/>
</dbReference>